<comment type="caution">
    <text evidence="2">The sequence shown here is derived from an EMBL/GenBank/DDBJ whole genome shotgun (WGS) entry which is preliminary data.</text>
</comment>
<organism evidence="2 3">
    <name type="scientific">Cucurbitaria berberidis CBS 394.84</name>
    <dbReference type="NCBI Taxonomy" id="1168544"/>
    <lineage>
        <taxon>Eukaryota</taxon>
        <taxon>Fungi</taxon>
        <taxon>Dikarya</taxon>
        <taxon>Ascomycota</taxon>
        <taxon>Pezizomycotina</taxon>
        <taxon>Dothideomycetes</taxon>
        <taxon>Pleosporomycetidae</taxon>
        <taxon>Pleosporales</taxon>
        <taxon>Pleosporineae</taxon>
        <taxon>Cucurbitariaceae</taxon>
        <taxon>Cucurbitaria</taxon>
    </lineage>
</organism>
<feature type="compositionally biased region" description="Basic residues" evidence="1">
    <location>
        <begin position="17"/>
        <end position="28"/>
    </location>
</feature>
<dbReference type="RefSeq" id="XP_040789907.1">
    <property type="nucleotide sequence ID" value="XM_040938529.1"/>
</dbReference>
<protein>
    <submittedName>
        <fullName evidence="2">Uncharacterized protein</fullName>
    </submittedName>
</protein>
<name>A0A9P4GLE9_9PLEO</name>
<sequence>MEPEPQLDPVVESSPNHKQKTTRQKRTHGACSLLQRRRACGTIYLLLVRDEVRTVCAACCHYPPAPTPVPVPTPASAPPAPPAASVRHQNLLLHVMRRHSAYRRKSLQTAAGG</sequence>
<dbReference type="GeneID" id="63855785"/>
<reference evidence="2" key="1">
    <citation type="submission" date="2020-01" db="EMBL/GenBank/DDBJ databases">
        <authorList>
            <consortium name="DOE Joint Genome Institute"/>
            <person name="Haridas S."/>
            <person name="Albert R."/>
            <person name="Binder M."/>
            <person name="Bloem J."/>
            <person name="Labutti K."/>
            <person name="Salamov A."/>
            <person name="Andreopoulos B."/>
            <person name="Baker S.E."/>
            <person name="Barry K."/>
            <person name="Bills G."/>
            <person name="Bluhm B.H."/>
            <person name="Cannon C."/>
            <person name="Castanera R."/>
            <person name="Culley D.E."/>
            <person name="Daum C."/>
            <person name="Ezra D."/>
            <person name="Gonzalez J.B."/>
            <person name="Henrissat B."/>
            <person name="Kuo A."/>
            <person name="Liang C."/>
            <person name="Lipzen A."/>
            <person name="Lutzoni F."/>
            <person name="Magnuson J."/>
            <person name="Mondo S."/>
            <person name="Nolan M."/>
            <person name="Ohm R."/>
            <person name="Pangilinan J."/>
            <person name="Park H.-J."/>
            <person name="Ramirez L."/>
            <person name="Alfaro M."/>
            <person name="Sun H."/>
            <person name="Tritt A."/>
            <person name="Yoshinaga Y."/>
            <person name="Zwiers L.-H."/>
            <person name="Turgeon B.G."/>
            <person name="Goodwin S.B."/>
            <person name="Spatafora J.W."/>
            <person name="Crous P.W."/>
            <person name="Grigoriev I.V."/>
        </authorList>
    </citation>
    <scope>NUCLEOTIDE SEQUENCE</scope>
    <source>
        <strain evidence="2">CBS 394.84</strain>
    </source>
</reference>
<evidence type="ECO:0000256" key="1">
    <source>
        <dbReference type="SAM" id="MobiDB-lite"/>
    </source>
</evidence>
<dbReference type="EMBL" id="ML976615">
    <property type="protein sequence ID" value="KAF1847344.1"/>
    <property type="molecule type" value="Genomic_DNA"/>
</dbReference>
<evidence type="ECO:0000313" key="3">
    <source>
        <dbReference type="Proteomes" id="UP000800039"/>
    </source>
</evidence>
<dbReference type="Proteomes" id="UP000800039">
    <property type="component" value="Unassembled WGS sequence"/>
</dbReference>
<dbReference type="AlphaFoldDB" id="A0A9P4GLE9"/>
<keyword evidence="3" id="KW-1185">Reference proteome</keyword>
<gene>
    <name evidence="2" type="ORF">K460DRAFT_57095</name>
</gene>
<evidence type="ECO:0000313" key="2">
    <source>
        <dbReference type="EMBL" id="KAF1847344.1"/>
    </source>
</evidence>
<proteinExistence type="predicted"/>
<feature type="region of interest" description="Disordered" evidence="1">
    <location>
        <begin position="1"/>
        <end position="29"/>
    </location>
</feature>
<accession>A0A9P4GLE9</accession>